<dbReference type="AlphaFoldDB" id="A0A318HS59"/>
<reference evidence="2 3" key="1">
    <citation type="submission" date="2018-05" db="EMBL/GenBank/DDBJ databases">
        <title>Genomic Encyclopedia of Type Strains, Phase I: the one thousand microbial genomes (KMG-I) project.</title>
        <authorList>
            <person name="Kyrpides N."/>
        </authorList>
    </citation>
    <scope>NUCLEOTIDE SEQUENCE [LARGE SCALE GENOMIC DNA]</scope>
    <source>
        <strain evidence="2 3">DSM 15611</strain>
    </source>
</reference>
<dbReference type="STRING" id="1122991.GCA_000613445_01851"/>
<dbReference type="SUPFAM" id="SSF56935">
    <property type="entry name" value="Porins"/>
    <property type="match status" value="1"/>
</dbReference>
<evidence type="ECO:0000256" key="1">
    <source>
        <dbReference type="SAM" id="SignalP"/>
    </source>
</evidence>
<evidence type="ECO:0000313" key="2">
    <source>
        <dbReference type="EMBL" id="PXX21345.1"/>
    </source>
</evidence>
<comment type="caution">
    <text evidence="2">The sequence shown here is derived from an EMBL/GenBank/DDBJ whole genome shotgun (WGS) entry which is preliminary data.</text>
</comment>
<evidence type="ECO:0000313" key="3">
    <source>
        <dbReference type="Proteomes" id="UP000248314"/>
    </source>
</evidence>
<accession>A0A318HS59</accession>
<sequence>MKVMKKKYLMICSALLAFPAMAQDTYENARLLGNDLNGTARYVGMGGAMEALGADLSTIRTNPAGIGLFRKSGVNFSLGVVSQANANAKLDHSATKLSFDQIGFYRTMRTGQTSYVNFAFNFSKGTNFNYFLAAADQLNNASLGKQAYLKGMRGSLSNGGYSIGTGSGSNVDTYYGYIDNSSNNIARNYGQLDYLYWNTRLVDKNNPSLFGYDAANGYDFNRSQRGYIGNYDFNISGNVNDRVYLGLTLGLRTVNYKGYSEYVENLVNASNTAIGTATITDERKVKGTGFDLSAGVIFRPVEESPFRIGLSINSPSWYDLKTENYTTIQNDGQNQGKWEHGKSSEVYNYKLFTPWTFGASLGHTVGNFLALGASVSYADYSTVDNRYIDGEYVDYYGYTTETSASDKVMNNHAKRTLNGVATVKVGMECKVLPQIALRAGYNYVTPAYKKDAFKDGALNSEGSYYSSAADYTNWKGTNRMTLGVGYIGKNFSADLAYQYSATDGEFYPFTNGLAAHDASTNTTLVNEAKAVQVSNQRHQVLFTLGYRF</sequence>
<feature type="signal peptide" evidence="1">
    <location>
        <begin position="1"/>
        <end position="22"/>
    </location>
</feature>
<evidence type="ECO:0008006" key="4">
    <source>
        <dbReference type="Google" id="ProtNLM"/>
    </source>
</evidence>
<dbReference type="EMBL" id="QJJX01000020">
    <property type="protein sequence ID" value="PXX21345.1"/>
    <property type="molecule type" value="Genomic_DNA"/>
</dbReference>
<proteinExistence type="predicted"/>
<keyword evidence="1" id="KW-0732">Signal</keyword>
<gene>
    <name evidence="2" type="ORF">EJ73_01750</name>
</gene>
<organism evidence="2 3">
    <name type="scientific">Hoylesella shahii DSM 15611 = JCM 12083</name>
    <dbReference type="NCBI Taxonomy" id="1122991"/>
    <lineage>
        <taxon>Bacteria</taxon>
        <taxon>Pseudomonadati</taxon>
        <taxon>Bacteroidota</taxon>
        <taxon>Bacteroidia</taxon>
        <taxon>Bacteroidales</taxon>
        <taxon>Prevotellaceae</taxon>
        <taxon>Hoylesella</taxon>
    </lineage>
</organism>
<keyword evidence="3" id="KW-1185">Reference proteome</keyword>
<name>A0A318HS59_9BACT</name>
<dbReference type="Gene3D" id="2.40.160.60">
    <property type="entry name" value="Outer membrane protein transport protein (OMPP1/FadL/TodX)"/>
    <property type="match status" value="1"/>
</dbReference>
<feature type="chain" id="PRO_5016440210" description="Hemin receptor" evidence="1">
    <location>
        <begin position="23"/>
        <end position="548"/>
    </location>
</feature>
<dbReference type="Proteomes" id="UP000248314">
    <property type="component" value="Unassembled WGS sequence"/>
</dbReference>
<protein>
    <recommendedName>
        <fullName evidence="4">Hemin receptor</fullName>
    </recommendedName>
</protein>